<dbReference type="PROSITE" id="PS51257">
    <property type="entry name" value="PROKAR_LIPOPROTEIN"/>
    <property type="match status" value="1"/>
</dbReference>
<name>A0AA37HN63_9HYPH</name>
<feature type="signal peptide" evidence="2">
    <location>
        <begin position="1"/>
        <end position="28"/>
    </location>
</feature>
<feature type="chain" id="PRO_5041243377" evidence="2">
    <location>
        <begin position="29"/>
        <end position="198"/>
    </location>
</feature>
<dbReference type="RefSeq" id="WP_284286836.1">
    <property type="nucleotide sequence ID" value="NZ_BSPI01000023.1"/>
</dbReference>
<comment type="caution">
    <text evidence="3">The sequence shown here is derived from an EMBL/GenBank/DDBJ whole genome shotgun (WGS) entry which is preliminary data.</text>
</comment>
<evidence type="ECO:0000256" key="1">
    <source>
        <dbReference type="SAM" id="MobiDB-lite"/>
    </source>
</evidence>
<accession>A0AA37HN63</accession>
<feature type="compositionally biased region" description="Basic and acidic residues" evidence="1">
    <location>
        <begin position="181"/>
        <end position="190"/>
    </location>
</feature>
<dbReference type="EMBL" id="BPQM01000029">
    <property type="protein sequence ID" value="GJD78253.1"/>
    <property type="molecule type" value="Genomic_DNA"/>
</dbReference>
<proteinExistence type="predicted"/>
<evidence type="ECO:0000256" key="2">
    <source>
        <dbReference type="SAM" id="SignalP"/>
    </source>
</evidence>
<reference evidence="3" key="1">
    <citation type="journal article" date="2016" name="Front. Microbiol.">
        <title>Genome Sequence of the Piezophilic, Mesophilic Sulfate-Reducing Bacterium Desulfovibrio indicus J2T.</title>
        <authorList>
            <person name="Cao J."/>
            <person name="Maignien L."/>
            <person name="Shao Z."/>
            <person name="Alain K."/>
            <person name="Jebbar M."/>
        </authorList>
    </citation>
    <scope>NUCLEOTIDE SEQUENCE</scope>
    <source>
        <strain evidence="3">NBRC 103626</strain>
    </source>
</reference>
<organism evidence="3 4">
    <name type="scientific">Methylobacterium gregans</name>
    <dbReference type="NCBI Taxonomy" id="374424"/>
    <lineage>
        <taxon>Bacteria</taxon>
        <taxon>Pseudomonadati</taxon>
        <taxon>Pseudomonadota</taxon>
        <taxon>Alphaproteobacteria</taxon>
        <taxon>Hyphomicrobiales</taxon>
        <taxon>Methylobacteriaceae</taxon>
        <taxon>Methylobacterium</taxon>
    </lineage>
</organism>
<evidence type="ECO:0000313" key="4">
    <source>
        <dbReference type="Proteomes" id="UP001055108"/>
    </source>
</evidence>
<gene>
    <name evidence="3" type="ORF">NBEOAGPD_1467</name>
</gene>
<feature type="region of interest" description="Disordered" evidence="1">
    <location>
        <begin position="152"/>
        <end position="198"/>
    </location>
</feature>
<sequence length="198" mass="20477">MTRIAIRVGHARVTIGLGLAGLVACLGAADAAAQESKTAPAPPTAAAAPVKLGCDAACTRQAVPAAIQACAPSIERQAPSDFEWMSRPAGTIFQQAEPPTGSDTVARFRGDSIRFLSPQGQWVRVTYECDYDTAAQTVRNVKVRLGRIDGKGANEGAAVRPGAGGNQAAAPATPAQPKRLRPGEPSEVEIRQVSPGAR</sequence>
<evidence type="ECO:0000313" key="3">
    <source>
        <dbReference type="EMBL" id="GJD78253.1"/>
    </source>
</evidence>
<reference evidence="3" key="2">
    <citation type="submission" date="2021-08" db="EMBL/GenBank/DDBJ databases">
        <authorList>
            <person name="Tani A."/>
            <person name="Ola A."/>
            <person name="Ogura Y."/>
            <person name="Katsura K."/>
            <person name="Hayashi T."/>
        </authorList>
    </citation>
    <scope>NUCLEOTIDE SEQUENCE</scope>
    <source>
        <strain evidence="3">NBRC 103626</strain>
    </source>
</reference>
<dbReference type="Proteomes" id="UP001055108">
    <property type="component" value="Unassembled WGS sequence"/>
</dbReference>
<protein>
    <submittedName>
        <fullName evidence="3">Uncharacterized protein</fullName>
    </submittedName>
</protein>
<dbReference type="AlphaFoldDB" id="A0AA37HN63"/>
<keyword evidence="2" id="KW-0732">Signal</keyword>
<feature type="compositionally biased region" description="Low complexity" evidence="1">
    <location>
        <begin position="166"/>
        <end position="177"/>
    </location>
</feature>
<keyword evidence="4" id="KW-1185">Reference proteome</keyword>